<comment type="caution">
    <text evidence="3">The sequence shown here is derived from an EMBL/GenBank/DDBJ whole genome shotgun (WGS) entry which is preliminary data.</text>
</comment>
<proteinExistence type="predicted"/>
<evidence type="ECO:0000259" key="2">
    <source>
        <dbReference type="Pfam" id="PF22921"/>
    </source>
</evidence>
<protein>
    <recommendedName>
        <fullName evidence="5">Fukutin-related protein</fullName>
    </recommendedName>
</protein>
<dbReference type="Proteomes" id="UP001359485">
    <property type="component" value="Unassembled WGS sequence"/>
</dbReference>
<sequence length="495" mass="57284">MNLSLEFQDNSKSLARNTITVRNTTNLEQQITVVLRYNRDSPKQVVATVNSFLSVFPLIHVIIVSDTLLPKEVELALSNSSSFILNIPLKLDLLNLILDRNVANYITTKYIFIAPPGTVPFSQRDGFSFVKILNKYKNTIIAVPVKREVVMCLNLELNLLQWSMSYKMCKNNSYCDSVKGDHGIFLSTDTMKQIAEPFMLPFPEALYIQTTSLNFKVMVINTITLQMMDKYTQKIDFSYKNQIQRQIMYKQFKIKKVVREDGTIEWHGCTRNTQRCFPSVINSIPDYLNQRRWTPPCCLKVLRETVHHVFKILKDCNVTFWLEGGSLLGAMRMNDIIPWDYDVDIGIYLQDIDKCSWLRMVHLSKHQKNTLASIVDNDGFVWEKASPEEGDFYRVQASVHNHLHVDIFPFFSRDGIMTKKTWFSTHPQDMEFPEHYLKPLTTIEFAGIEAPAPNNVKEFLELKFGKGCVENPQYPNSKLFPFPVNVKKLVVNETF</sequence>
<gene>
    <name evidence="3" type="ORF">RUM44_010885</name>
</gene>
<name>A0ABR1ANG3_POLSC</name>
<evidence type="ECO:0000259" key="1">
    <source>
        <dbReference type="Pfam" id="PF04991"/>
    </source>
</evidence>
<dbReference type="Pfam" id="PF04991">
    <property type="entry name" value="LicD"/>
    <property type="match status" value="1"/>
</dbReference>
<evidence type="ECO:0000313" key="4">
    <source>
        <dbReference type="Proteomes" id="UP001359485"/>
    </source>
</evidence>
<accession>A0ABR1ANG3</accession>
<dbReference type="PANTHER" id="PTHR13627">
    <property type="entry name" value="FUKUTIN RELATED PROTEIN"/>
    <property type="match status" value="1"/>
</dbReference>
<dbReference type="PANTHER" id="PTHR13627:SF31">
    <property type="entry name" value="RIBITOL 5-PHOSPHATE TRANSFERASE FKRP"/>
    <property type="match status" value="1"/>
</dbReference>
<dbReference type="Pfam" id="PF22921">
    <property type="entry name" value="FKRP_N"/>
    <property type="match status" value="1"/>
</dbReference>
<feature type="domain" description="LicD/FKTN/FKRP nucleotidyltransferase" evidence="1">
    <location>
        <begin position="317"/>
        <end position="421"/>
    </location>
</feature>
<evidence type="ECO:0008006" key="5">
    <source>
        <dbReference type="Google" id="ProtNLM"/>
    </source>
</evidence>
<dbReference type="InterPro" id="IPR007074">
    <property type="entry name" value="LicD/FKTN/FKRP_NTP_transf"/>
</dbReference>
<dbReference type="InterPro" id="IPR055105">
    <property type="entry name" value="FKRP_N"/>
</dbReference>
<keyword evidence="4" id="KW-1185">Reference proteome</keyword>
<feature type="domain" description="FKRP stem" evidence="2">
    <location>
        <begin position="22"/>
        <end position="259"/>
    </location>
</feature>
<reference evidence="3 4" key="1">
    <citation type="submission" date="2023-09" db="EMBL/GenBank/DDBJ databases">
        <title>Genomes of two closely related lineages of the louse Polyplax serrata with different host specificities.</title>
        <authorList>
            <person name="Martinu J."/>
            <person name="Tarabai H."/>
            <person name="Stefka J."/>
            <person name="Hypsa V."/>
        </authorList>
    </citation>
    <scope>NUCLEOTIDE SEQUENCE [LARGE SCALE GENOMIC DNA]</scope>
    <source>
        <strain evidence="3">98ZLc_SE</strain>
    </source>
</reference>
<organism evidence="3 4">
    <name type="scientific">Polyplax serrata</name>
    <name type="common">Common mouse louse</name>
    <dbReference type="NCBI Taxonomy" id="468196"/>
    <lineage>
        <taxon>Eukaryota</taxon>
        <taxon>Metazoa</taxon>
        <taxon>Ecdysozoa</taxon>
        <taxon>Arthropoda</taxon>
        <taxon>Hexapoda</taxon>
        <taxon>Insecta</taxon>
        <taxon>Pterygota</taxon>
        <taxon>Neoptera</taxon>
        <taxon>Paraneoptera</taxon>
        <taxon>Psocodea</taxon>
        <taxon>Troctomorpha</taxon>
        <taxon>Phthiraptera</taxon>
        <taxon>Anoplura</taxon>
        <taxon>Polyplacidae</taxon>
        <taxon>Polyplax</taxon>
    </lineage>
</organism>
<dbReference type="InterPro" id="IPR052613">
    <property type="entry name" value="LicD_transferase"/>
</dbReference>
<evidence type="ECO:0000313" key="3">
    <source>
        <dbReference type="EMBL" id="KAK6624027.1"/>
    </source>
</evidence>
<dbReference type="EMBL" id="JAWJWF010000046">
    <property type="protein sequence ID" value="KAK6624027.1"/>
    <property type="molecule type" value="Genomic_DNA"/>
</dbReference>